<organism evidence="1 2">
    <name type="scientific">Labrys wisconsinensis</name>
    <dbReference type="NCBI Taxonomy" id="425677"/>
    <lineage>
        <taxon>Bacteria</taxon>
        <taxon>Pseudomonadati</taxon>
        <taxon>Pseudomonadota</taxon>
        <taxon>Alphaproteobacteria</taxon>
        <taxon>Hyphomicrobiales</taxon>
        <taxon>Xanthobacteraceae</taxon>
        <taxon>Labrys</taxon>
    </lineage>
</organism>
<keyword evidence="2" id="KW-1185">Reference proteome</keyword>
<name>A0ABU0JHB5_9HYPH</name>
<evidence type="ECO:0000313" key="1">
    <source>
        <dbReference type="EMBL" id="MDQ0473682.1"/>
    </source>
</evidence>
<dbReference type="Gene3D" id="1.10.1740.10">
    <property type="match status" value="1"/>
</dbReference>
<sequence>MSSAMLLERKLAGALPKLCGLALYLCGDVDRAERLVDRTIRIACRDCDVLCTEGNAIHDLFRILQCVYYLDRRPGSRRA</sequence>
<gene>
    <name evidence="1" type="ORF">QO011_006718</name>
</gene>
<dbReference type="Proteomes" id="UP001242480">
    <property type="component" value="Unassembled WGS sequence"/>
</dbReference>
<evidence type="ECO:0000313" key="2">
    <source>
        <dbReference type="Proteomes" id="UP001242480"/>
    </source>
</evidence>
<dbReference type="EMBL" id="JAUSVX010000017">
    <property type="protein sequence ID" value="MDQ0473682.1"/>
    <property type="molecule type" value="Genomic_DNA"/>
</dbReference>
<accession>A0ABU0JHB5</accession>
<comment type="caution">
    <text evidence="1">The sequence shown here is derived from an EMBL/GenBank/DDBJ whole genome shotgun (WGS) entry which is preliminary data.</text>
</comment>
<protein>
    <submittedName>
        <fullName evidence="1">Uncharacterized protein</fullName>
    </submittedName>
</protein>
<proteinExistence type="predicted"/>
<reference evidence="1 2" key="1">
    <citation type="submission" date="2023-07" db="EMBL/GenBank/DDBJ databases">
        <title>Genomic Encyclopedia of Type Strains, Phase IV (KMG-IV): sequencing the most valuable type-strain genomes for metagenomic binning, comparative biology and taxonomic classification.</title>
        <authorList>
            <person name="Goeker M."/>
        </authorList>
    </citation>
    <scope>NUCLEOTIDE SEQUENCE [LARGE SCALE GENOMIC DNA]</scope>
    <source>
        <strain evidence="1 2">DSM 19619</strain>
    </source>
</reference>
<dbReference type="RefSeq" id="WP_307282259.1">
    <property type="nucleotide sequence ID" value="NZ_JAUSVX010000017.1"/>
</dbReference>